<evidence type="ECO:0000256" key="1">
    <source>
        <dbReference type="ARBA" id="ARBA00004173"/>
    </source>
</evidence>
<comment type="caution">
    <text evidence="7">The sequence shown here is derived from an EMBL/GenBank/DDBJ whole genome shotgun (WGS) entry which is preliminary data.</text>
</comment>
<dbReference type="Pfam" id="PF01535">
    <property type="entry name" value="PPR"/>
    <property type="match status" value="3"/>
</dbReference>
<evidence type="ECO:0000256" key="6">
    <source>
        <dbReference type="PROSITE-ProRule" id="PRU00708"/>
    </source>
</evidence>
<keyword evidence="4" id="KW-0809">Transit peptide</keyword>
<dbReference type="Gene3D" id="1.25.40.10">
    <property type="entry name" value="Tetratricopeptide repeat domain"/>
    <property type="match status" value="2"/>
</dbReference>
<reference evidence="7 8" key="1">
    <citation type="journal article" date="2017" name="Front. Genet.">
        <title>Draft sequencing of the heterozygous diploid genome of Satsuma (Citrus unshiu Marc.) using a hybrid assembly approach.</title>
        <authorList>
            <person name="Shimizu T."/>
            <person name="Tanizawa Y."/>
            <person name="Mochizuki T."/>
            <person name="Nagasaki H."/>
            <person name="Yoshioka T."/>
            <person name="Toyoda A."/>
            <person name="Fujiyama A."/>
            <person name="Kaminuma E."/>
            <person name="Nakamura Y."/>
        </authorList>
    </citation>
    <scope>NUCLEOTIDE SEQUENCE [LARGE SCALE GENOMIC DNA]</scope>
    <source>
        <strain evidence="8">cv. Miyagawa wase</strain>
    </source>
</reference>
<protein>
    <recommendedName>
        <fullName evidence="9">Pentacotripeptide-repeat region of PRORP domain-containing protein</fullName>
    </recommendedName>
</protein>
<dbReference type="InterPro" id="IPR011990">
    <property type="entry name" value="TPR-like_helical_dom_sf"/>
</dbReference>
<accession>A0A2H5NYC4</accession>
<evidence type="ECO:0000313" key="7">
    <source>
        <dbReference type="EMBL" id="GAY45119.1"/>
    </source>
</evidence>
<comment type="similarity">
    <text evidence="2">Belongs to the PPR family. P subfamily.</text>
</comment>
<evidence type="ECO:0008006" key="9">
    <source>
        <dbReference type="Google" id="ProtNLM"/>
    </source>
</evidence>
<comment type="subcellular location">
    <subcellularLocation>
        <location evidence="1">Mitochondrion</location>
    </subcellularLocation>
</comment>
<organism evidence="7 8">
    <name type="scientific">Citrus unshiu</name>
    <name type="common">Satsuma mandarin</name>
    <name type="synonym">Citrus nobilis var. unshiu</name>
    <dbReference type="NCBI Taxonomy" id="55188"/>
    <lineage>
        <taxon>Eukaryota</taxon>
        <taxon>Viridiplantae</taxon>
        <taxon>Streptophyta</taxon>
        <taxon>Embryophyta</taxon>
        <taxon>Tracheophyta</taxon>
        <taxon>Spermatophyta</taxon>
        <taxon>Magnoliopsida</taxon>
        <taxon>eudicotyledons</taxon>
        <taxon>Gunneridae</taxon>
        <taxon>Pentapetalae</taxon>
        <taxon>rosids</taxon>
        <taxon>malvids</taxon>
        <taxon>Sapindales</taxon>
        <taxon>Rutaceae</taxon>
        <taxon>Aurantioideae</taxon>
        <taxon>Citrus</taxon>
    </lineage>
</organism>
<dbReference type="EMBL" id="BDQV01000027">
    <property type="protein sequence ID" value="GAY45119.1"/>
    <property type="molecule type" value="Genomic_DNA"/>
</dbReference>
<evidence type="ECO:0000256" key="5">
    <source>
        <dbReference type="ARBA" id="ARBA00023128"/>
    </source>
</evidence>
<dbReference type="Proteomes" id="UP000236630">
    <property type="component" value="Unassembled WGS sequence"/>
</dbReference>
<dbReference type="GO" id="GO:0003729">
    <property type="term" value="F:mRNA binding"/>
    <property type="evidence" value="ECO:0007669"/>
    <property type="project" value="UniProtKB-ARBA"/>
</dbReference>
<evidence type="ECO:0000256" key="4">
    <source>
        <dbReference type="ARBA" id="ARBA00022946"/>
    </source>
</evidence>
<feature type="repeat" description="PPR" evidence="6">
    <location>
        <begin position="143"/>
        <end position="177"/>
    </location>
</feature>
<evidence type="ECO:0000256" key="3">
    <source>
        <dbReference type="ARBA" id="ARBA00022737"/>
    </source>
</evidence>
<dbReference type="NCBIfam" id="TIGR00756">
    <property type="entry name" value="PPR"/>
    <property type="match status" value="1"/>
</dbReference>
<keyword evidence="8" id="KW-1185">Reference proteome</keyword>
<proteinExistence type="inferred from homology"/>
<dbReference type="AlphaFoldDB" id="A0A2H5NYC4"/>
<feature type="repeat" description="PPR" evidence="6">
    <location>
        <begin position="178"/>
        <end position="212"/>
    </location>
</feature>
<sequence length="508" mass="58937">MMIRNQSRLISTGSFLVRQLCSTPTETVSQRIAAPTPFPTGNEDKLYKRLSALGATGGSVTGALNAYIMEGKTVRKDMLEYCVRSLRKFGRYRHALEVIEWMESRKIHFSYTDFAVYLDLTAKTKGIAAAEEYFNSLSEYAKNRYTYGALLNCYCKELMTERALALFEKMDELKFLGNTVAFNNLSTMYLRLGQPEKVRPLVNQMKQRNISLDNLTYIVWMQSYSHLNDIDGVERVFYEMCNECEDKCRWTTYSNLASIYVKAELFEKAELALKKLEEMKPRDRKAYHFLISLYCNTSNLDAVNRVWGILKSTFPPTNTSYLVLLQALAKLNAIDILKQCFEEWESRCSSYDMRLADVIIRAYLQKDMYEEAALIFNNAKKRANASTRFFKSRESFMIYYLRSRQLDLALNEMEAALSEAKQFHWRPMQVTVDTFFRFFEEEKDVDGAEEFCKVLKSLNCLDFSAYSLLIKTYIAAGKLASDMRQRLEDDDIEITDELEDLLVKVCPP</sequence>
<dbReference type="PANTHER" id="PTHR45717">
    <property type="entry name" value="OS12G0527900 PROTEIN"/>
    <property type="match status" value="1"/>
</dbReference>
<evidence type="ECO:0000256" key="2">
    <source>
        <dbReference type="ARBA" id="ARBA00007626"/>
    </source>
</evidence>
<evidence type="ECO:0000313" key="8">
    <source>
        <dbReference type="Proteomes" id="UP000236630"/>
    </source>
</evidence>
<dbReference type="PANTHER" id="PTHR45717:SF8">
    <property type="entry name" value="OS01G0301000 PROTEIN"/>
    <property type="match status" value="1"/>
</dbReference>
<keyword evidence="3" id="KW-0677">Repeat</keyword>
<dbReference type="PROSITE" id="PS51375">
    <property type="entry name" value="PPR"/>
    <property type="match status" value="2"/>
</dbReference>
<name>A0A2H5NYC4_CITUN</name>
<keyword evidence="5" id="KW-0496">Mitochondrion</keyword>
<dbReference type="InterPro" id="IPR002885">
    <property type="entry name" value="PPR_rpt"/>
</dbReference>
<dbReference type="FunFam" id="1.25.40.10:FF:000385">
    <property type="entry name" value="Pentatricopeptide repeat-containing protein mitochondrial"/>
    <property type="match status" value="1"/>
</dbReference>
<dbReference type="GO" id="GO:0005739">
    <property type="term" value="C:mitochondrion"/>
    <property type="evidence" value="ECO:0007669"/>
    <property type="project" value="UniProtKB-SubCell"/>
</dbReference>
<gene>
    <name evidence="7" type="ORF">CUMW_087070</name>
</gene>
<dbReference type="STRING" id="55188.A0A2H5NYC4"/>
<dbReference type="SUPFAM" id="SSF48452">
    <property type="entry name" value="TPR-like"/>
    <property type="match status" value="1"/>
</dbReference>